<sequence length="143" mass="16192">MKVSCRTKKICALRESSVTLTCSYSNITIITGFWFRLKDKDKWRKEEHPEDLALDSDYAGRVSYTEMTNFSSTLTITDLRERDSGEYDFLSSALHSSPVLLNVQDSASDTYTTLNAATMSSDYDTLRGVAPRLSEEKYSRTGE</sequence>
<dbReference type="Gene3D" id="2.60.40.10">
    <property type="entry name" value="Immunoglobulins"/>
    <property type="match status" value="1"/>
</dbReference>
<protein>
    <recommendedName>
        <fullName evidence="2">Immunoglobulin domain-containing protein</fullName>
    </recommendedName>
</protein>
<dbReference type="EMBL" id="JAAGNN010000001">
    <property type="protein sequence ID" value="KAF4093312.1"/>
    <property type="molecule type" value="Genomic_DNA"/>
</dbReference>
<dbReference type="AlphaFoldDB" id="A0A7J6BEM4"/>
<evidence type="ECO:0000259" key="2">
    <source>
        <dbReference type="SMART" id="SM00409"/>
    </source>
</evidence>
<dbReference type="PANTHER" id="PTHR46013">
    <property type="entry name" value="VASCULAR CELL ADHESION MOLECULE 1"/>
    <property type="match status" value="1"/>
</dbReference>
<dbReference type="PANTHER" id="PTHR46013:SF4">
    <property type="entry name" value="B-CELL RECEPTOR CD22-RELATED"/>
    <property type="match status" value="1"/>
</dbReference>
<dbReference type="SMART" id="SM00409">
    <property type="entry name" value="IG"/>
    <property type="match status" value="1"/>
</dbReference>
<proteinExistence type="predicted"/>
<evidence type="ECO:0000313" key="3">
    <source>
        <dbReference type="EMBL" id="KAF4093312.1"/>
    </source>
</evidence>
<dbReference type="InterPro" id="IPR013151">
    <property type="entry name" value="Immunoglobulin_dom"/>
</dbReference>
<gene>
    <name evidence="3" type="ORF">AMELA_G00000730</name>
</gene>
<dbReference type="SUPFAM" id="SSF48726">
    <property type="entry name" value="Immunoglobulin"/>
    <property type="match status" value="1"/>
</dbReference>
<dbReference type="InterPro" id="IPR003599">
    <property type="entry name" value="Ig_sub"/>
</dbReference>
<dbReference type="Proteomes" id="UP000593565">
    <property type="component" value="Unassembled WGS sequence"/>
</dbReference>
<keyword evidence="1" id="KW-0393">Immunoglobulin domain</keyword>
<evidence type="ECO:0000313" key="4">
    <source>
        <dbReference type="Proteomes" id="UP000593565"/>
    </source>
</evidence>
<dbReference type="InterPro" id="IPR013783">
    <property type="entry name" value="Ig-like_fold"/>
</dbReference>
<feature type="domain" description="Immunoglobulin" evidence="2">
    <location>
        <begin position="7"/>
        <end position="104"/>
    </location>
</feature>
<comment type="caution">
    <text evidence="3">The sequence shown here is derived from an EMBL/GenBank/DDBJ whole genome shotgun (WGS) entry which is preliminary data.</text>
</comment>
<reference evidence="3 4" key="1">
    <citation type="submission" date="2020-02" db="EMBL/GenBank/DDBJ databases">
        <title>A chromosome-scale genome assembly of the black bullhead catfish (Ameiurus melas).</title>
        <authorList>
            <person name="Wen M."/>
            <person name="Zham M."/>
            <person name="Cabau C."/>
            <person name="Klopp C."/>
            <person name="Donnadieu C."/>
            <person name="Roques C."/>
            <person name="Bouchez O."/>
            <person name="Lampietro C."/>
            <person name="Jouanno E."/>
            <person name="Herpin A."/>
            <person name="Louis A."/>
            <person name="Berthelot C."/>
            <person name="Parey E."/>
            <person name="Roest-Crollius H."/>
            <person name="Braasch I."/>
            <person name="Postlethwait J."/>
            <person name="Robinson-Rechavi M."/>
            <person name="Echchiki A."/>
            <person name="Begum T."/>
            <person name="Montfort J."/>
            <person name="Schartl M."/>
            <person name="Bobe J."/>
            <person name="Guiguen Y."/>
        </authorList>
    </citation>
    <scope>NUCLEOTIDE SEQUENCE [LARGE SCALE GENOMIC DNA]</scope>
    <source>
        <strain evidence="3">M_S1</strain>
        <tissue evidence="3">Blood</tissue>
    </source>
</reference>
<organism evidence="3 4">
    <name type="scientific">Ameiurus melas</name>
    <name type="common">Black bullhead</name>
    <name type="synonym">Silurus melas</name>
    <dbReference type="NCBI Taxonomy" id="219545"/>
    <lineage>
        <taxon>Eukaryota</taxon>
        <taxon>Metazoa</taxon>
        <taxon>Chordata</taxon>
        <taxon>Craniata</taxon>
        <taxon>Vertebrata</taxon>
        <taxon>Euteleostomi</taxon>
        <taxon>Actinopterygii</taxon>
        <taxon>Neopterygii</taxon>
        <taxon>Teleostei</taxon>
        <taxon>Ostariophysi</taxon>
        <taxon>Siluriformes</taxon>
        <taxon>Ictaluridae</taxon>
        <taxon>Ameiurus</taxon>
    </lineage>
</organism>
<dbReference type="InterPro" id="IPR036179">
    <property type="entry name" value="Ig-like_dom_sf"/>
</dbReference>
<accession>A0A7J6BEM4</accession>
<evidence type="ECO:0000256" key="1">
    <source>
        <dbReference type="ARBA" id="ARBA00023319"/>
    </source>
</evidence>
<dbReference type="Pfam" id="PF00047">
    <property type="entry name" value="ig"/>
    <property type="match status" value="1"/>
</dbReference>
<keyword evidence="4" id="KW-1185">Reference proteome</keyword>
<name>A0A7J6BEM4_AMEME</name>